<dbReference type="SUPFAM" id="SSF111283">
    <property type="entry name" value="Putative modulator of DNA gyrase, PmbA/TldD"/>
    <property type="match status" value="1"/>
</dbReference>
<dbReference type="PANTHER" id="PTHR43421:SF1">
    <property type="entry name" value="METALLOPROTEASE PMBA"/>
    <property type="match status" value="1"/>
</dbReference>
<dbReference type="GO" id="GO:0006508">
    <property type="term" value="P:proteolysis"/>
    <property type="evidence" value="ECO:0007669"/>
    <property type="project" value="InterPro"/>
</dbReference>
<feature type="non-terminal residue" evidence="4">
    <location>
        <position position="361"/>
    </location>
</feature>
<dbReference type="InterPro" id="IPR047657">
    <property type="entry name" value="PmbA"/>
</dbReference>
<evidence type="ECO:0000313" key="4">
    <source>
        <dbReference type="EMBL" id="GAG60995.1"/>
    </source>
</evidence>
<feature type="domain" description="Metalloprotease TldD/E C-terminal" evidence="2">
    <location>
        <begin position="226"/>
        <end position="360"/>
    </location>
</feature>
<dbReference type="InterPro" id="IPR002510">
    <property type="entry name" value="Metalloprtase-TldD/E_N"/>
</dbReference>
<dbReference type="Pfam" id="PF19289">
    <property type="entry name" value="PmbA_TldD_3rd"/>
    <property type="match status" value="1"/>
</dbReference>
<dbReference type="Pfam" id="PF19290">
    <property type="entry name" value="PmbA_TldD_2nd"/>
    <property type="match status" value="1"/>
</dbReference>
<dbReference type="InterPro" id="IPR035068">
    <property type="entry name" value="TldD/PmbA_N"/>
</dbReference>
<evidence type="ECO:0000259" key="3">
    <source>
        <dbReference type="Pfam" id="PF19290"/>
    </source>
</evidence>
<dbReference type="GO" id="GO:0005829">
    <property type="term" value="C:cytosol"/>
    <property type="evidence" value="ECO:0007669"/>
    <property type="project" value="TreeGrafter"/>
</dbReference>
<dbReference type="InterPro" id="IPR045569">
    <property type="entry name" value="Metalloprtase-TldD/E_C"/>
</dbReference>
<reference evidence="4" key="1">
    <citation type="journal article" date="2014" name="Front. Microbiol.">
        <title>High frequency of phylogenetically diverse reductive dehalogenase-homologous genes in deep subseafloor sedimentary metagenomes.</title>
        <authorList>
            <person name="Kawai M."/>
            <person name="Futagami T."/>
            <person name="Toyoda A."/>
            <person name="Takaki Y."/>
            <person name="Nishi S."/>
            <person name="Hori S."/>
            <person name="Arai W."/>
            <person name="Tsubouchi T."/>
            <person name="Morono Y."/>
            <person name="Uchiyama I."/>
            <person name="Ito T."/>
            <person name="Fujiyama A."/>
            <person name="Inagaki F."/>
            <person name="Takami H."/>
        </authorList>
    </citation>
    <scope>NUCLEOTIDE SEQUENCE</scope>
    <source>
        <strain evidence="4">Expedition CK06-06</strain>
    </source>
</reference>
<dbReference type="PANTHER" id="PTHR43421">
    <property type="entry name" value="METALLOPROTEASE PMBA"/>
    <property type="match status" value="1"/>
</dbReference>
<dbReference type="InterPro" id="IPR045570">
    <property type="entry name" value="Metalloprtase-TldD/E_cen_dom"/>
</dbReference>
<name>X0YXK5_9ZZZZ</name>
<evidence type="ECO:0008006" key="5">
    <source>
        <dbReference type="Google" id="ProtNLM"/>
    </source>
</evidence>
<feature type="domain" description="Metalloprotease TldD/E N-terminal" evidence="1">
    <location>
        <begin position="22"/>
        <end position="84"/>
    </location>
</feature>
<dbReference type="InterPro" id="IPR036059">
    <property type="entry name" value="TldD/PmbA_sf"/>
</dbReference>
<organism evidence="4">
    <name type="scientific">marine sediment metagenome</name>
    <dbReference type="NCBI Taxonomy" id="412755"/>
    <lineage>
        <taxon>unclassified sequences</taxon>
        <taxon>metagenomes</taxon>
        <taxon>ecological metagenomes</taxon>
    </lineage>
</organism>
<dbReference type="Gene3D" id="3.30.2290.10">
    <property type="entry name" value="PmbA/TldD superfamily"/>
    <property type="match status" value="1"/>
</dbReference>
<feature type="domain" description="Metalloprotease TldD/E central" evidence="3">
    <location>
        <begin position="114"/>
        <end position="218"/>
    </location>
</feature>
<dbReference type="AlphaFoldDB" id="X0YXK5"/>
<accession>X0YXK5</accession>
<dbReference type="Pfam" id="PF01523">
    <property type="entry name" value="PmbA_TldD_1st"/>
    <property type="match status" value="1"/>
</dbReference>
<comment type="caution">
    <text evidence="4">The sequence shown here is derived from an EMBL/GenBank/DDBJ whole genome shotgun (WGS) entry which is preliminary data.</text>
</comment>
<proteinExistence type="predicted"/>
<gene>
    <name evidence="4" type="ORF">S01H4_14360</name>
</gene>
<evidence type="ECO:0000259" key="2">
    <source>
        <dbReference type="Pfam" id="PF19289"/>
    </source>
</evidence>
<protein>
    <recommendedName>
        <fullName evidence="5">TldD/PmbA family protein</fullName>
    </recommendedName>
</protein>
<dbReference type="GO" id="GO:0008237">
    <property type="term" value="F:metallopeptidase activity"/>
    <property type="evidence" value="ECO:0007669"/>
    <property type="project" value="InterPro"/>
</dbReference>
<sequence length="361" mass="38948">MDYKILTEKLVKKCLDKGVDAAEVFVQTGRNLSIEVRNGEVETVEEAASHGAGFRVFQNGRLAFSHCNDFSESSLENAVQSAIRFAGNTTPDENNKLPDDKGITEVGPLFDPEISRVSLDRKITMAKELENAAMKDQRITKSAGAVFSEGEGEIFLANSNGLSKSYKESACTIGVSVVAEKGEQKSSGGEYCSRRFFSDLKPIKEIAGKAAQDAYEMLDPQMVKTQKAFVIFDPDTARSILGGILAAVNGERVLQGASFLAQKMNKKIMADKITIIDDGTIPKGLGTAPFDGEGVPTQKRTIVDKGVLKEFMYNTIVASRAGIKSTGNASRRGFRSLPGIGAHSFYIVAGETPPEEIIKAT</sequence>
<evidence type="ECO:0000259" key="1">
    <source>
        <dbReference type="Pfam" id="PF01523"/>
    </source>
</evidence>
<dbReference type="EMBL" id="BART01006299">
    <property type="protein sequence ID" value="GAG60995.1"/>
    <property type="molecule type" value="Genomic_DNA"/>
</dbReference>